<evidence type="ECO:0000256" key="4">
    <source>
        <dbReference type="ARBA" id="ARBA00023163"/>
    </source>
</evidence>
<dbReference type="FunFam" id="1.10.10.10:FF:000001">
    <property type="entry name" value="LysR family transcriptional regulator"/>
    <property type="match status" value="1"/>
</dbReference>
<dbReference type="RefSeq" id="WP_001022809.1">
    <property type="nucleotide sequence ID" value="NC_009457.1"/>
</dbReference>
<dbReference type="eggNOG" id="COG0583">
    <property type="taxonomic scope" value="Bacteria"/>
</dbReference>
<dbReference type="EMBL" id="CP000627">
    <property type="protein sequence ID" value="ABQ21051.1"/>
    <property type="molecule type" value="Genomic_DNA"/>
</dbReference>
<name>A0A0H3AKC2_VIBC3</name>
<accession>A0A0H3AKC2</accession>
<dbReference type="PROSITE" id="PS50931">
    <property type="entry name" value="HTH_LYSR"/>
    <property type="match status" value="1"/>
</dbReference>
<dbReference type="InterPro" id="IPR000847">
    <property type="entry name" value="LysR_HTH_N"/>
</dbReference>
<keyword evidence="2" id="KW-0805">Transcription regulation</keyword>
<gene>
    <name evidence="6" type="primary">ilvY</name>
    <name evidence="6" type="ordered locus">VC0395_A2549</name>
</gene>
<dbReference type="InterPro" id="IPR037404">
    <property type="entry name" value="IlvY_PBP2"/>
</dbReference>
<dbReference type="AlphaFoldDB" id="A0A0H3AKC2"/>
<dbReference type="PANTHER" id="PTHR30126">
    <property type="entry name" value="HTH-TYPE TRANSCRIPTIONAL REGULATOR"/>
    <property type="match status" value="1"/>
</dbReference>
<dbReference type="KEGG" id="vco:VC0395_A2549"/>
<organism evidence="6 7">
    <name type="scientific">Vibrio cholerae serotype O1 (strain ATCC 39541 / Classical Ogawa 395 / O395)</name>
    <dbReference type="NCBI Taxonomy" id="345073"/>
    <lineage>
        <taxon>Bacteria</taxon>
        <taxon>Pseudomonadati</taxon>
        <taxon>Pseudomonadota</taxon>
        <taxon>Gammaproteobacteria</taxon>
        <taxon>Vibrionales</taxon>
        <taxon>Vibrionaceae</taxon>
        <taxon>Vibrio</taxon>
    </lineage>
</organism>
<evidence type="ECO:0000313" key="6">
    <source>
        <dbReference type="EMBL" id="ABQ21051.1"/>
    </source>
</evidence>
<evidence type="ECO:0000259" key="5">
    <source>
        <dbReference type="PROSITE" id="PS50931"/>
    </source>
</evidence>
<dbReference type="OrthoDB" id="9803735at2"/>
<evidence type="ECO:0000256" key="1">
    <source>
        <dbReference type="ARBA" id="ARBA00009437"/>
    </source>
</evidence>
<feature type="domain" description="HTH lysR-type" evidence="5">
    <location>
        <begin position="1"/>
        <end position="58"/>
    </location>
</feature>
<sequence length="298" mass="33357">MNIKTLQLFMHLCDCKNFSKTASAMHLSPSALSRQIQKLEQDLGHTLFLRDNRSVELTPAAHQLLPVAARIIHDWRQFTTELNDDSQELRGEIKLFCSVTASYSHLPELLSSFRLKHPYIEFKLLTGDPAQAIDKILHDEADIAISAMPEQLPSRIEFATISEIPLSVIAPLGISSFMDELQKEQPDWNEIPFIVPESGTARDRANTWFKQMKIKPNIYAQIAGHEAIVSLVALGCGVGIAPDVVINNSPVRDKIQRLSVTPIKPFMLGVCCKRSQLDNPLVQALWRVVSAKKSVVDK</sequence>
<dbReference type="Proteomes" id="UP000000249">
    <property type="component" value="Chromosome 1"/>
</dbReference>
<dbReference type="PATRIC" id="fig|345073.21.peg.193"/>
<dbReference type="Gene3D" id="3.40.190.10">
    <property type="entry name" value="Periplasmic binding protein-like II"/>
    <property type="match status" value="2"/>
</dbReference>
<dbReference type="KEGG" id="vcr:VC395_0204"/>
<dbReference type="Gene3D" id="1.10.10.10">
    <property type="entry name" value="Winged helix-like DNA-binding domain superfamily/Winged helix DNA-binding domain"/>
    <property type="match status" value="1"/>
</dbReference>
<evidence type="ECO:0000256" key="3">
    <source>
        <dbReference type="ARBA" id="ARBA00023125"/>
    </source>
</evidence>
<dbReference type="GO" id="GO:0000976">
    <property type="term" value="F:transcription cis-regulatory region binding"/>
    <property type="evidence" value="ECO:0007669"/>
    <property type="project" value="TreeGrafter"/>
</dbReference>
<dbReference type="CDD" id="cd08430">
    <property type="entry name" value="PBP2_IlvY"/>
    <property type="match status" value="1"/>
</dbReference>
<proteinExistence type="inferred from homology"/>
<evidence type="ECO:0000313" key="7">
    <source>
        <dbReference type="Proteomes" id="UP000000249"/>
    </source>
</evidence>
<comment type="similarity">
    <text evidence="1">Belongs to the LysR transcriptional regulatory family.</text>
</comment>
<dbReference type="SUPFAM" id="SSF53850">
    <property type="entry name" value="Periplasmic binding protein-like II"/>
    <property type="match status" value="1"/>
</dbReference>
<dbReference type="PRINTS" id="PR00039">
    <property type="entry name" value="HTHLYSR"/>
</dbReference>
<dbReference type="SUPFAM" id="SSF46785">
    <property type="entry name" value="Winged helix' DNA-binding domain"/>
    <property type="match status" value="1"/>
</dbReference>
<keyword evidence="4" id="KW-0804">Transcription</keyword>
<keyword evidence="3" id="KW-0238">DNA-binding</keyword>
<reference evidence="6 7" key="1">
    <citation type="submission" date="2007-03" db="EMBL/GenBank/DDBJ databases">
        <authorList>
            <person name="Heidelberg J."/>
        </authorList>
    </citation>
    <scope>NUCLEOTIDE SEQUENCE [LARGE SCALE GENOMIC DNA]</scope>
    <source>
        <strain evidence="7">ATCC 39541 / Classical Ogawa 395 / O395</strain>
    </source>
</reference>
<evidence type="ECO:0000256" key="2">
    <source>
        <dbReference type="ARBA" id="ARBA00023015"/>
    </source>
</evidence>
<dbReference type="Pfam" id="PF03466">
    <property type="entry name" value="LysR_substrate"/>
    <property type="match status" value="1"/>
</dbReference>
<dbReference type="NCBIfam" id="NF008722">
    <property type="entry name" value="PRK11716.1"/>
    <property type="match status" value="1"/>
</dbReference>
<dbReference type="InterPro" id="IPR005119">
    <property type="entry name" value="LysR_subst-bd"/>
</dbReference>
<dbReference type="InterPro" id="IPR036388">
    <property type="entry name" value="WH-like_DNA-bd_sf"/>
</dbReference>
<dbReference type="GO" id="GO:0003700">
    <property type="term" value="F:DNA-binding transcription factor activity"/>
    <property type="evidence" value="ECO:0007669"/>
    <property type="project" value="InterPro"/>
</dbReference>
<dbReference type="PANTHER" id="PTHR30126:SF81">
    <property type="entry name" value="HTH-TYPE TRANSCRIPTIONAL REGULATOR ILVY"/>
    <property type="match status" value="1"/>
</dbReference>
<protein>
    <submittedName>
        <fullName evidence="6">Transcriptional activator IlvY</fullName>
    </submittedName>
</protein>
<dbReference type="InterPro" id="IPR036390">
    <property type="entry name" value="WH_DNA-bd_sf"/>
</dbReference>
<dbReference type="Pfam" id="PF00126">
    <property type="entry name" value="HTH_1"/>
    <property type="match status" value="1"/>
</dbReference>